<dbReference type="RefSeq" id="XP_012205957.1">
    <property type="nucleotide sequence ID" value="XM_012350567.1"/>
</dbReference>
<evidence type="ECO:0000313" key="2">
    <source>
        <dbReference type="Proteomes" id="UP000030745"/>
    </source>
</evidence>
<sequence length="137" mass="15840">MPSRQSPALVPAMPMSWTTTSVSHLFTPEEQDILTTLVETRPRSAYQRYMDRQQAQADALRVEIRHLEEPLHTLQAAQQIQDPAPCEYSQLARNERRRMLSAIFENRRLRAAVQEQADFATSLSKLLHRELPTPFAR</sequence>
<protein>
    <submittedName>
        <fullName evidence="1">Uncharacterized protein</fullName>
    </submittedName>
</protein>
<gene>
    <name evidence="1" type="ORF">SPRG_11619</name>
</gene>
<dbReference type="Proteomes" id="UP000030745">
    <property type="component" value="Unassembled WGS sequence"/>
</dbReference>
<keyword evidence="2" id="KW-1185">Reference proteome</keyword>
<dbReference type="GeneID" id="24133643"/>
<reference evidence="1 2" key="1">
    <citation type="journal article" date="2013" name="PLoS Genet.">
        <title>Distinctive expansion of potential virulence genes in the genome of the oomycete fish pathogen Saprolegnia parasitica.</title>
        <authorList>
            <person name="Jiang R.H."/>
            <person name="de Bruijn I."/>
            <person name="Haas B.J."/>
            <person name="Belmonte R."/>
            <person name="Lobach L."/>
            <person name="Christie J."/>
            <person name="van den Ackerveken G."/>
            <person name="Bottin A."/>
            <person name="Bulone V."/>
            <person name="Diaz-Moreno S.M."/>
            <person name="Dumas B."/>
            <person name="Fan L."/>
            <person name="Gaulin E."/>
            <person name="Govers F."/>
            <person name="Grenville-Briggs L.J."/>
            <person name="Horner N.R."/>
            <person name="Levin J.Z."/>
            <person name="Mammella M."/>
            <person name="Meijer H.J."/>
            <person name="Morris P."/>
            <person name="Nusbaum C."/>
            <person name="Oome S."/>
            <person name="Phillips A.J."/>
            <person name="van Rooyen D."/>
            <person name="Rzeszutek E."/>
            <person name="Saraiva M."/>
            <person name="Secombes C.J."/>
            <person name="Seidl M.F."/>
            <person name="Snel B."/>
            <person name="Stassen J.H."/>
            <person name="Sykes S."/>
            <person name="Tripathy S."/>
            <person name="van den Berg H."/>
            <person name="Vega-Arreguin J.C."/>
            <person name="Wawra S."/>
            <person name="Young S.K."/>
            <person name="Zeng Q."/>
            <person name="Dieguez-Uribeondo J."/>
            <person name="Russ C."/>
            <person name="Tyler B.M."/>
            <person name="van West P."/>
        </authorList>
    </citation>
    <scope>NUCLEOTIDE SEQUENCE [LARGE SCALE GENOMIC DNA]</scope>
    <source>
        <strain evidence="1 2">CBS 223.65</strain>
    </source>
</reference>
<evidence type="ECO:0000313" key="1">
    <source>
        <dbReference type="EMBL" id="KDO23305.1"/>
    </source>
</evidence>
<dbReference type="VEuPathDB" id="FungiDB:SPRG_11619"/>
<name>A0A067C2E2_SAPPC</name>
<dbReference type="EMBL" id="KK583255">
    <property type="protein sequence ID" value="KDO23305.1"/>
    <property type="molecule type" value="Genomic_DNA"/>
</dbReference>
<organism evidence="1 2">
    <name type="scientific">Saprolegnia parasitica (strain CBS 223.65)</name>
    <dbReference type="NCBI Taxonomy" id="695850"/>
    <lineage>
        <taxon>Eukaryota</taxon>
        <taxon>Sar</taxon>
        <taxon>Stramenopiles</taxon>
        <taxon>Oomycota</taxon>
        <taxon>Saprolegniomycetes</taxon>
        <taxon>Saprolegniales</taxon>
        <taxon>Saprolegniaceae</taxon>
        <taxon>Saprolegnia</taxon>
    </lineage>
</organism>
<proteinExistence type="predicted"/>
<accession>A0A067C2E2</accession>
<dbReference type="AlphaFoldDB" id="A0A067C2E2"/>
<dbReference type="KEGG" id="spar:SPRG_11619"/>